<protein>
    <submittedName>
        <fullName evidence="7">FAD-dependent oxidoreductase</fullName>
    </submittedName>
</protein>
<keyword evidence="2" id="KW-0285">Flavoprotein</keyword>
<evidence type="ECO:0000256" key="3">
    <source>
        <dbReference type="ARBA" id="ARBA00022827"/>
    </source>
</evidence>
<keyword evidence="8" id="KW-1185">Reference proteome</keyword>
<dbReference type="Gene3D" id="3.30.390.30">
    <property type="match status" value="1"/>
</dbReference>
<reference evidence="7" key="2">
    <citation type="submission" date="2021-03" db="EMBL/GenBank/DDBJ databases">
        <authorList>
            <person name="Artuso I."/>
            <person name="Turrini P."/>
            <person name="Pirolo M."/>
            <person name="Lugli G.A."/>
            <person name="Ventura M."/>
            <person name="Visca P."/>
        </authorList>
    </citation>
    <scope>NUCLEOTIDE SEQUENCE</scope>
    <source>
        <strain evidence="7">LMG 26462</strain>
    </source>
</reference>
<organism evidence="7 8">
    <name type="scientific">Aminobacter anthyllidis</name>
    <dbReference type="NCBI Taxonomy" id="1035067"/>
    <lineage>
        <taxon>Bacteria</taxon>
        <taxon>Pseudomonadati</taxon>
        <taxon>Pseudomonadota</taxon>
        <taxon>Alphaproteobacteria</taxon>
        <taxon>Hyphomicrobiales</taxon>
        <taxon>Phyllobacteriaceae</taxon>
        <taxon>Aminobacter</taxon>
    </lineage>
</organism>
<dbReference type="PANTHER" id="PTHR43557">
    <property type="entry name" value="APOPTOSIS-INDUCING FACTOR 1"/>
    <property type="match status" value="1"/>
</dbReference>
<evidence type="ECO:0000313" key="7">
    <source>
        <dbReference type="EMBL" id="MBT1157157.1"/>
    </source>
</evidence>
<evidence type="ECO:0000259" key="5">
    <source>
        <dbReference type="Pfam" id="PF07992"/>
    </source>
</evidence>
<dbReference type="InterPro" id="IPR028202">
    <property type="entry name" value="Reductase_C"/>
</dbReference>
<dbReference type="SUPFAM" id="SSF55424">
    <property type="entry name" value="FAD/NAD-linked reductases, dimerisation (C-terminal) domain"/>
    <property type="match status" value="1"/>
</dbReference>
<comment type="cofactor">
    <cofactor evidence="1">
        <name>FAD</name>
        <dbReference type="ChEBI" id="CHEBI:57692"/>
    </cofactor>
</comment>
<dbReference type="EMBL" id="JAFLWW010000004">
    <property type="protein sequence ID" value="MBT1157157.1"/>
    <property type="molecule type" value="Genomic_DNA"/>
</dbReference>
<comment type="caution">
    <text evidence="7">The sequence shown here is derived from an EMBL/GenBank/DDBJ whole genome shotgun (WGS) entry which is preliminary data.</text>
</comment>
<dbReference type="GO" id="GO:0016651">
    <property type="term" value="F:oxidoreductase activity, acting on NAD(P)H"/>
    <property type="evidence" value="ECO:0007669"/>
    <property type="project" value="TreeGrafter"/>
</dbReference>
<keyword evidence="4" id="KW-0560">Oxidoreductase</keyword>
<dbReference type="InterPro" id="IPR036188">
    <property type="entry name" value="FAD/NAD-bd_sf"/>
</dbReference>
<evidence type="ECO:0000259" key="6">
    <source>
        <dbReference type="Pfam" id="PF14759"/>
    </source>
</evidence>
<dbReference type="Gene3D" id="3.50.50.60">
    <property type="entry name" value="FAD/NAD(P)-binding domain"/>
    <property type="match status" value="2"/>
</dbReference>
<sequence>MSTSAGIVVVGGGQAGFQLQQALRSQGFDGRISLLADEPFLPYQRPPLSKAYLKGEATDDDLAFATADFYRDSGVEIIEDRAAAIDPRTKTVTLSRAGSLSFDRLILATGARNRRLPGLEGVHGLVSLRTLANAQELRDRLLATGDIVIIGAGYLGLEVASVSADMGASVRVIEMAPRLMSRSASPAVSRLFQERLEARGVRFELASSGVRVLHHGGQVTGVEWNGGSVRTKLVLACIGVDPNTELARDAGLDVANGILTDGYLRTAVPEIYAIGDCAAYPNIHFGQTVRLESVQNAVDQANCVAAAIVGEARPYASLPWFWSEQAGMKLQIAGNTTGQAQEIVVDGDHQAGALSAFHFRDDVLVGVESVNRPKDHMLARKILRSRQVISAAMLPQLLAPAPAA</sequence>
<evidence type="ECO:0000313" key="8">
    <source>
        <dbReference type="Proteomes" id="UP001138921"/>
    </source>
</evidence>
<dbReference type="PANTHER" id="PTHR43557:SF2">
    <property type="entry name" value="RIESKE DOMAIN-CONTAINING PROTEIN-RELATED"/>
    <property type="match status" value="1"/>
</dbReference>
<dbReference type="InterPro" id="IPR023753">
    <property type="entry name" value="FAD/NAD-binding_dom"/>
</dbReference>
<dbReference type="SUPFAM" id="SSF51905">
    <property type="entry name" value="FAD/NAD(P)-binding domain"/>
    <property type="match status" value="1"/>
</dbReference>
<reference evidence="7" key="1">
    <citation type="journal article" date="2021" name="Microorganisms">
        <title>Phylogenomic Reconstruction and Metabolic Potential of the Genus Aminobacter.</title>
        <authorList>
            <person name="Artuso I."/>
            <person name="Turrini P."/>
            <person name="Pirolo M."/>
            <person name="Lugli G.A."/>
            <person name="Ventura M."/>
            <person name="Visca P."/>
        </authorList>
    </citation>
    <scope>NUCLEOTIDE SEQUENCE</scope>
    <source>
        <strain evidence="7">LMG 26462</strain>
    </source>
</reference>
<dbReference type="PRINTS" id="PR00368">
    <property type="entry name" value="FADPNR"/>
</dbReference>
<proteinExistence type="predicted"/>
<evidence type="ECO:0000256" key="4">
    <source>
        <dbReference type="ARBA" id="ARBA00023002"/>
    </source>
</evidence>
<feature type="domain" description="FAD/NAD(P)-binding" evidence="5">
    <location>
        <begin position="7"/>
        <end position="301"/>
    </location>
</feature>
<evidence type="ECO:0000256" key="2">
    <source>
        <dbReference type="ARBA" id="ARBA00022630"/>
    </source>
</evidence>
<evidence type="ECO:0000256" key="1">
    <source>
        <dbReference type="ARBA" id="ARBA00001974"/>
    </source>
</evidence>
<dbReference type="PRINTS" id="PR00411">
    <property type="entry name" value="PNDRDTASEI"/>
</dbReference>
<name>A0A9X1D5G1_9HYPH</name>
<feature type="domain" description="Reductase C-terminal" evidence="6">
    <location>
        <begin position="320"/>
        <end position="394"/>
    </location>
</feature>
<dbReference type="RefSeq" id="WP_214391091.1">
    <property type="nucleotide sequence ID" value="NZ_JAFLWW010000004.1"/>
</dbReference>
<dbReference type="AlphaFoldDB" id="A0A9X1D5G1"/>
<dbReference type="InterPro" id="IPR016156">
    <property type="entry name" value="FAD/NAD-linked_Rdtase_dimer_sf"/>
</dbReference>
<accession>A0A9X1D5G1</accession>
<dbReference type="GO" id="GO:0005737">
    <property type="term" value="C:cytoplasm"/>
    <property type="evidence" value="ECO:0007669"/>
    <property type="project" value="TreeGrafter"/>
</dbReference>
<dbReference type="InterPro" id="IPR050446">
    <property type="entry name" value="FAD-oxidoreductase/Apoptosis"/>
</dbReference>
<dbReference type="Pfam" id="PF14759">
    <property type="entry name" value="Reductase_C"/>
    <property type="match status" value="1"/>
</dbReference>
<dbReference type="Pfam" id="PF07992">
    <property type="entry name" value="Pyr_redox_2"/>
    <property type="match status" value="1"/>
</dbReference>
<dbReference type="Proteomes" id="UP001138921">
    <property type="component" value="Unassembled WGS sequence"/>
</dbReference>
<keyword evidence="3" id="KW-0274">FAD</keyword>
<gene>
    <name evidence="7" type="ORF">J1C56_16295</name>
</gene>